<dbReference type="AlphaFoldDB" id="A0A9P7GF57"/>
<keyword evidence="3" id="KW-1185">Reference proteome</keyword>
<gene>
    <name evidence="2" type="ORF">H0H81_007620</name>
</gene>
<dbReference type="Proteomes" id="UP000717328">
    <property type="component" value="Unassembled WGS sequence"/>
</dbReference>
<keyword evidence="1" id="KW-1133">Transmembrane helix</keyword>
<dbReference type="OrthoDB" id="3270520at2759"/>
<accession>A0A9P7GF57</accession>
<feature type="transmembrane region" description="Helical" evidence="1">
    <location>
        <begin position="52"/>
        <end position="75"/>
    </location>
</feature>
<evidence type="ECO:0000256" key="1">
    <source>
        <dbReference type="SAM" id="Phobius"/>
    </source>
</evidence>
<keyword evidence="1" id="KW-0472">Membrane</keyword>
<protein>
    <recommendedName>
        <fullName evidence="4">DUF659 domain-containing protein</fullName>
    </recommendedName>
</protein>
<organism evidence="2 3">
    <name type="scientific">Sphagnurus paluster</name>
    <dbReference type="NCBI Taxonomy" id="117069"/>
    <lineage>
        <taxon>Eukaryota</taxon>
        <taxon>Fungi</taxon>
        <taxon>Dikarya</taxon>
        <taxon>Basidiomycota</taxon>
        <taxon>Agaricomycotina</taxon>
        <taxon>Agaricomycetes</taxon>
        <taxon>Agaricomycetidae</taxon>
        <taxon>Agaricales</taxon>
        <taxon>Tricholomatineae</taxon>
        <taxon>Lyophyllaceae</taxon>
        <taxon>Sphagnurus</taxon>
    </lineage>
</organism>
<comment type="caution">
    <text evidence="2">The sequence shown here is derived from an EMBL/GenBank/DDBJ whole genome shotgun (WGS) entry which is preliminary data.</text>
</comment>
<evidence type="ECO:0000313" key="2">
    <source>
        <dbReference type="EMBL" id="KAG5647538.1"/>
    </source>
</evidence>
<feature type="non-terminal residue" evidence="2">
    <location>
        <position position="184"/>
    </location>
</feature>
<proteinExistence type="predicted"/>
<reference evidence="2" key="1">
    <citation type="submission" date="2021-02" db="EMBL/GenBank/DDBJ databases">
        <authorList>
            <person name="Nieuwenhuis M."/>
            <person name="Van De Peppel L.J.J."/>
        </authorList>
    </citation>
    <scope>NUCLEOTIDE SEQUENCE</scope>
    <source>
        <strain evidence="2">D49</strain>
    </source>
</reference>
<sequence length="184" mass="21275">MTGEPKTGDRLLQLVLDDIEYMEEHFGVHVIAWCTDDGPDGKKMRRLLRRHFPWIMVLVCWAHQINLIVGDFLTFKCDLLLIIAQCLEVIKWFNNHGAALALLEEEMKITYQGVWALVLPVITRWTAHYLSTTWLLKVKNAVTSCVYRHEEKLVIAGGKTQEVQERAHAVISVIKDSFFWRSLA</sequence>
<keyword evidence="1" id="KW-0812">Transmembrane</keyword>
<dbReference type="InterPro" id="IPR012337">
    <property type="entry name" value="RNaseH-like_sf"/>
</dbReference>
<dbReference type="SUPFAM" id="SSF53098">
    <property type="entry name" value="Ribonuclease H-like"/>
    <property type="match status" value="1"/>
</dbReference>
<evidence type="ECO:0000313" key="3">
    <source>
        <dbReference type="Proteomes" id="UP000717328"/>
    </source>
</evidence>
<evidence type="ECO:0008006" key="4">
    <source>
        <dbReference type="Google" id="ProtNLM"/>
    </source>
</evidence>
<dbReference type="EMBL" id="JABCKI010002036">
    <property type="protein sequence ID" value="KAG5647538.1"/>
    <property type="molecule type" value="Genomic_DNA"/>
</dbReference>
<reference evidence="2" key="2">
    <citation type="submission" date="2021-10" db="EMBL/GenBank/DDBJ databases">
        <title>Phylogenomics reveals ancestral predisposition of the termite-cultivated fungus Termitomyces towards a domesticated lifestyle.</title>
        <authorList>
            <person name="Auxier B."/>
            <person name="Grum-Grzhimaylo A."/>
            <person name="Cardenas M.E."/>
            <person name="Lodge J.D."/>
            <person name="Laessoe T."/>
            <person name="Pedersen O."/>
            <person name="Smith M.E."/>
            <person name="Kuyper T.W."/>
            <person name="Franco-Molano E.A."/>
            <person name="Baroni T.J."/>
            <person name="Aanen D.K."/>
        </authorList>
    </citation>
    <scope>NUCLEOTIDE SEQUENCE</scope>
    <source>
        <strain evidence="2">D49</strain>
    </source>
</reference>
<name>A0A9P7GF57_9AGAR</name>